<dbReference type="Proteomes" id="UP001145742">
    <property type="component" value="Unassembled WGS sequence"/>
</dbReference>
<reference evidence="1" key="1">
    <citation type="submission" date="2019-10" db="EMBL/GenBank/DDBJ databases">
        <authorList>
            <person name="Soares A.E.R."/>
            <person name="Aleixo A."/>
            <person name="Schneider P."/>
            <person name="Miyaki C.Y."/>
            <person name="Schneider M.P."/>
            <person name="Mello C."/>
            <person name="Vasconcelos A.T.R."/>
        </authorList>
    </citation>
    <scope>NUCLEOTIDE SEQUENCE</scope>
    <source>
        <tissue evidence="1">Muscle</tissue>
    </source>
</reference>
<accession>A0ABQ9D3W5</accession>
<evidence type="ECO:0000313" key="1">
    <source>
        <dbReference type="EMBL" id="KAJ7414009.1"/>
    </source>
</evidence>
<comment type="caution">
    <text evidence="1">The sequence shown here is derived from an EMBL/GenBank/DDBJ whole genome shotgun (WGS) entry which is preliminary data.</text>
</comment>
<organism evidence="1 2">
    <name type="scientific">Willisornis vidua</name>
    <name type="common">Xingu scale-backed antbird</name>
    <dbReference type="NCBI Taxonomy" id="1566151"/>
    <lineage>
        <taxon>Eukaryota</taxon>
        <taxon>Metazoa</taxon>
        <taxon>Chordata</taxon>
        <taxon>Craniata</taxon>
        <taxon>Vertebrata</taxon>
        <taxon>Euteleostomi</taxon>
        <taxon>Archelosauria</taxon>
        <taxon>Archosauria</taxon>
        <taxon>Dinosauria</taxon>
        <taxon>Saurischia</taxon>
        <taxon>Theropoda</taxon>
        <taxon>Coelurosauria</taxon>
        <taxon>Aves</taxon>
        <taxon>Neognathae</taxon>
        <taxon>Neoaves</taxon>
        <taxon>Telluraves</taxon>
        <taxon>Australaves</taxon>
        <taxon>Passeriformes</taxon>
        <taxon>Thamnophilidae</taxon>
        <taxon>Willisornis</taxon>
    </lineage>
</organism>
<dbReference type="EMBL" id="WHWB01034091">
    <property type="protein sequence ID" value="KAJ7414009.1"/>
    <property type="molecule type" value="Genomic_DNA"/>
</dbReference>
<sequence length="117" mass="13193">MGCQLFQEHVMGDSGKGFAEVQRDHIHSFSLIHQVGHLIIKGDQKQSWIEWTPAIRTTGQGGNRQKLMHRKLHLRKTSFCAGWGTKLDRLQVIGIKTGTGTLTGLGFITCKVLEYKY</sequence>
<evidence type="ECO:0000313" key="2">
    <source>
        <dbReference type="Proteomes" id="UP001145742"/>
    </source>
</evidence>
<protein>
    <submittedName>
        <fullName evidence="1">Uncharacterized protein</fullName>
    </submittedName>
</protein>
<gene>
    <name evidence="1" type="ORF">WISP_87315</name>
</gene>
<name>A0ABQ9D3W5_9PASS</name>
<proteinExistence type="predicted"/>
<keyword evidence="2" id="KW-1185">Reference proteome</keyword>